<dbReference type="Proteomes" id="UP000316476">
    <property type="component" value="Unassembled WGS sequence"/>
</dbReference>
<evidence type="ECO:0000313" key="3">
    <source>
        <dbReference type="EMBL" id="TWU66147.1"/>
    </source>
</evidence>
<dbReference type="NCBIfam" id="TIGR02595">
    <property type="entry name" value="PEP_CTERM"/>
    <property type="match status" value="1"/>
</dbReference>
<dbReference type="Pfam" id="PF07589">
    <property type="entry name" value="PEP-CTERM"/>
    <property type="match status" value="1"/>
</dbReference>
<evidence type="ECO:0000256" key="1">
    <source>
        <dbReference type="SAM" id="SignalP"/>
    </source>
</evidence>
<sequence length="277" mass="29588" precursor="true">MKRLFTAVLAAGCLFGTASADVTFNAVGEQVTIDFQGFTGAGFTNAPVDSTQGEALGDGALNSNDWSVATFEDSFVVNFNENSGAPNEFARGLSTDGTPDSGVYAFQTGEANIALGFRPEDDNVFDEGDFTLRLANETGASLSSFAVTYSVFDLNDRNMSTQLDFSFSRTDNASDFDDNTINALTHITDSDAATVPDWDETVLSTVINFGTPIADGEQFFLRWQGQTSVNDPIVDPLGDIVAIDNISITAVPEPSSLLALGAVSAFAARRYRRRKNS</sequence>
<keyword evidence="1" id="KW-0732">Signal</keyword>
<accession>A0A5C6FT28</accession>
<proteinExistence type="predicted"/>
<comment type="caution">
    <text evidence="3">The sequence shown here is derived from an EMBL/GenBank/DDBJ whole genome shotgun (WGS) entry which is preliminary data.</text>
</comment>
<evidence type="ECO:0000259" key="2">
    <source>
        <dbReference type="Pfam" id="PF07589"/>
    </source>
</evidence>
<feature type="chain" id="PRO_5022887021" description="Ice-binding protein C-terminal domain-containing protein" evidence="1">
    <location>
        <begin position="21"/>
        <end position="277"/>
    </location>
</feature>
<dbReference type="InterPro" id="IPR013424">
    <property type="entry name" value="Ice-binding_C"/>
</dbReference>
<feature type="domain" description="Ice-binding protein C-terminal" evidence="2">
    <location>
        <begin position="250"/>
        <end position="273"/>
    </location>
</feature>
<protein>
    <recommendedName>
        <fullName evidence="2">Ice-binding protein C-terminal domain-containing protein</fullName>
    </recommendedName>
</protein>
<dbReference type="AlphaFoldDB" id="A0A5C6FT28"/>
<name>A0A5C6FT28_9PLAN</name>
<dbReference type="EMBL" id="SJPZ01000001">
    <property type="protein sequence ID" value="TWU66147.1"/>
    <property type="molecule type" value="Genomic_DNA"/>
</dbReference>
<reference evidence="3 4" key="1">
    <citation type="submission" date="2019-02" db="EMBL/GenBank/DDBJ databases">
        <title>Deep-cultivation of Planctomycetes and their phenomic and genomic characterization uncovers novel biology.</title>
        <authorList>
            <person name="Wiegand S."/>
            <person name="Jogler M."/>
            <person name="Boedeker C."/>
            <person name="Pinto D."/>
            <person name="Vollmers J."/>
            <person name="Rivas-Marin E."/>
            <person name="Kohn T."/>
            <person name="Peeters S.H."/>
            <person name="Heuer A."/>
            <person name="Rast P."/>
            <person name="Oberbeckmann S."/>
            <person name="Bunk B."/>
            <person name="Jeske O."/>
            <person name="Meyerdierks A."/>
            <person name="Storesund J.E."/>
            <person name="Kallscheuer N."/>
            <person name="Luecker S."/>
            <person name="Lage O.M."/>
            <person name="Pohl T."/>
            <person name="Merkel B.J."/>
            <person name="Hornburger P."/>
            <person name="Mueller R.-W."/>
            <person name="Bruemmer F."/>
            <person name="Labrenz M."/>
            <person name="Spormann A.M."/>
            <person name="Op Den Camp H."/>
            <person name="Overmann J."/>
            <person name="Amann R."/>
            <person name="Jetten M.S.M."/>
            <person name="Mascher T."/>
            <person name="Medema M.H."/>
            <person name="Devos D.P."/>
            <person name="Kaster A.-K."/>
            <person name="Ovreas L."/>
            <person name="Rohde M."/>
            <person name="Galperin M.Y."/>
            <person name="Jogler C."/>
        </authorList>
    </citation>
    <scope>NUCLEOTIDE SEQUENCE [LARGE SCALE GENOMIC DNA]</scope>
    <source>
        <strain evidence="3 4">V7</strain>
    </source>
</reference>
<evidence type="ECO:0000313" key="4">
    <source>
        <dbReference type="Proteomes" id="UP000316476"/>
    </source>
</evidence>
<organism evidence="3 4">
    <name type="scientific">Crateriforma conspicua</name>
    <dbReference type="NCBI Taxonomy" id="2527996"/>
    <lineage>
        <taxon>Bacteria</taxon>
        <taxon>Pseudomonadati</taxon>
        <taxon>Planctomycetota</taxon>
        <taxon>Planctomycetia</taxon>
        <taxon>Planctomycetales</taxon>
        <taxon>Planctomycetaceae</taxon>
        <taxon>Crateriforma</taxon>
    </lineage>
</organism>
<feature type="signal peptide" evidence="1">
    <location>
        <begin position="1"/>
        <end position="20"/>
    </location>
</feature>
<gene>
    <name evidence="3" type="ORF">V7x_17050</name>
</gene>